<dbReference type="AlphaFoldDB" id="A0A399ES38"/>
<organism evidence="5 6">
    <name type="scientific">Calidithermus roseus</name>
    <dbReference type="NCBI Taxonomy" id="1644118"/>
    <lineage>
        <taxon>Bacteria</taxon>
        <taxon>Thermotogati</taxon>
        <taxon>Deinococcota</taxon>
        <taxon>Deinococci</taxon>
        <taxon>Thermales</taxon>
        <taxon>Thermaceae</taxon>
        <taxon>Calidithermus</taxon>
    </lineage>
</organism>
<sequence>MISSPDLETLPLREQAYLRIKQLILDEEIRANSFLSERTLAEQLGMSKTPVRLAIARLENEGYVRVSPQQGIVVLALTFEDILDFIDYRLALESFVVRSLAGTLSDAQVQVLQAHLETQAQVVHDPQSTRQALVSADMAFHKFLASLKGNRQIVQALERQQEMLYRIAMRIFQKYPGRREQSFAEHQTLSRLIIEGQRQAAVELIEQHILRIKSLLVGSGG</sequence>
<dbReference type="OrthoDB" id="368257at2"/>
<keyword evidence="1" id="KW-0805">Transcription regulation</keyword>
<proteinExistence type="predicted"/>
<dbReference type="SUPFAM" id="SSF46785">
    <property type="entry name" value="Winged helix' DNA-binding domain"/>
    <property type="match status" value="1"/>
</dbReference>
<dbReference type="PRINTS" id="PR00035">
    <property type="entry name" value="HTHGNTR"/>
</dbReference>
<evidence type="ECO:0000313" key="5">
    <source>
        <dbReference type="EMBL" id="RIH85382.1"/>
    </source>
</evidence>
<keyword evidence="3" id="KW-0804">Transcription</keyword>
<dbReference type="InterPro" id="IPR000524">
    <property type="entry name" value="Tscrpt_reg_HTH_GntR"/>
</dbReference>
<dbReference type="InterPro" id="IPR036388">
    <property type="entry name" value="WH-like_DNA-bd_sf"/>
</dbReference>
<protein>
    <submittedName>
        <fullName evidence="5">HTH-type transcriptional repressor RspR</fullName>
    </submittedName>
</protein>
<reference evidence="5 6" key="1">
    <citation type="submission" date="2018-08" db="EMBL/GenBank/DDBJ databases">
        <title>Meiothermus roseus NBRC 110900 genome sequencing project.</title>
        <authorList>
            <person name="Da Costa M.S."/>
            <person name="Albuquerque L."/>
            <person name="Raposo P."/>
            <person name="Froufe H.J.C."/>
            <person name="Barroso C.S."/>
            <person name="Egas C."/>
        </authorList>
    </citation>
    <scope>NUCLEOTIDE SEQUENCE [LARGE SCALE GENOMIC DNA]</scope>
    <source>
        <strain evidence="5 6">NBRC 110900</strain>
    </source>
</reference>
<dbReference type="SMART" id="SM00345">
    <property type="entry name" value="HTH_GNTR"/>
    <property type="match status" value="1"/>
</dbReference>
<dbReference type="RefSeq" id="WP_119278327.1">
    <property type="nucleotide sequence ID" value="NZ_QWLA01000043.1"/>
</dbReference>
<dbReference type="EMBL" id="QWLA01000043">
    <property type="protein sequence ID" value="RIH85382.1"/>
    <property type="molecule type" value="Genomic_DNA"/>
</dbReference>
<dbReference type="Proteomes" id="UP000265341">
    <property type="component" value="Unassembled WGS sequence"/>
</dbReference>
<comment type="caution">
    <text evidence="5">The sequence shown here is derived from an EMBL/GenBank/DDBJ whole genome shotgun (WGS) entry which is preliminary data.</text>
</comment>
<evidence type="ECO:0000256" key="3">
    <source>
        <dbReference type="ARBA" id="ARBA00023163"/>
    </source>
</evidence>
<dbReference type="Gene3D" id="1.20.120.530">
    <property type="entry name" value="GntR ligand-binding domain-like"/>
    <property type="match status" value="1"/>
</dbReference>
<dbReference type="GO" id="GO:0003677">
    <property type="term" value="F:DNA binding"/>
    <property type="evidence" value="ECO:0007669"/>
    <property type="project" value="UniProtKB-KW"/>
</dbReference>
<keyword evidence="2" id="KW-0238">DNA-binding</keyword>
<dbReference type="GO" id="GO:0003700">
    <property type="term" value="F:DNA-binding transcription factor activity"/>
    <property type="evidence" value="ECO:0007669"/>
    <property type="project" value="InterPro"/>
</dbReference>
<dbReference type="PANTHER" id="PTHR43537">
    <property type="entry name" value="TRANSCRIPTIONAL REGULATOR, GNTR FAMILY"/>
    <property type="match status" value="1"/>
</dbReference>
<evidence type="ECO:0000256" key="1">
    <source>
        <dbReference type="ARBA" id="ARBA00023015"/>
    </source>
</evidence>
<feature type="domain" description="HTH gntR-type" evidence="4">
    <location>
        <begin position="10"/>
        <end position="77"/>
    </location>
</feature>
<dbReference type="Pfam" id="PF07729">
    <property type="entry name" value="FCD"/>
    <property type="match status" value="1"/>
</dbReference>
<keyword evidence="6" id="KW-1185">Reference proteome</keyword>
<evidence type="ECO:0000313" key="6">
    <source>
        <dbReference type="Proteomes" id="UP000265341"/>
    </source>
</evidence>
<dbReference type="PROSITE" id="PS50949">
    <property type="entry name" value="HTH_GNTR"/>
    <property type="match status" value="1"/>
</dbReference>
<dbReference type="InterPro" id="IPR008920">
    <property type="entry name" value="TF_FadR/GntR_C"/>
</dbReference>
<evidence type="ECO:0000256" key="2">
    <source>
        <dbReference type="ARBA" id="ARBA00023125"/>
    </source>
</evidence>
<dbReference type="Pfam" id="PF00392">
    <property type="entry name" value="GntR"/>
    <property type="match status" value="1"/>
</dbReference>
<gene>
    <name evidence="5" type="primary">rspR_3</name>
    <name evidence="5" type="ORF">Mrose_02254</name>
</gene>
<dbReference type="InterPro" id="IPR036390">
    <property type="entry name" value="WH_DNA-bd_sf"/>
</dbReference>
<dbReference type="SUPFAM" id="SSF48008">
    <property type="entry name" value="GntR ligand-binding domain-like"/>
    <property type="match status" value="1"/>
</dbReference>
<dbReference type="InterPro" id="IPR011711">
    <property type="entry name" value="GntR_C"/>
</dbReference>
<dbReference type="Gene3D" id="1.10.10.10">
    <property type="entry name" value="Winged helix-like DNA-binding domain superfamily/Winged helix DNA-binding domain"/>
    <property type="match status" value="1"/>
</dbReference>
<name>A0A399ES38_9DEIN</name>
<accession>A0A399ES38</accession>
<dbReference type="CDD" id="cd07377">
    <property type="entry name" value="WHTH_GntR"/>
    <property type="match status" value="1"/>
</dbReference>
<dbReference type="SMART" id="SM00895">
    <property type="entry name" value="FCD"/>
    <property type="match status" value="1"/>
</dbReference>
<evidence type="ECO:0000259" key="4">
    <source>
        <dbReference type="PROSITE" id="PS50949"/>
    </source>
</evidence>
<dbReference type="PANTHER" id="PTHR43537:SF24">
    <property type="entry name" value="GLUCONATE OPERON TRANSCRIPTIONAL REPRESSOR"/>
    <property type="match status" value="1"/>
</dbReference>